<dbReference type="Proteomes" id="UP001176960">
    <property type="component" value="Unassembled WGS sequence"/>
</dbReference>
<dbReference type="InterPro" id="IPR000073">
    <property type="entry name" value="AB_hydrolase_1"/>
</dbReference>
<dbReference type="GO" id="GO:0004301">
    <property type="term" value="F:epoxide hydrolase activity"/>
    <property type="evidence" value="ECO:0007669"/>
    <property type="project" value="TreeGrafter"/>
</dbReference>
<dbReference type="AlphaFoldDB" id="A0AA35XVW4"/>
<proteinExistence type="predicted"/>
<accession>A0AA35XVW4</accession>
<dbReference type="InterPro" id="IPR029058">
    <property type="entry name" value="AB_hydrolase_fold"/>
</dbReference>
<sequence>MKGLPMHRRSLLAAIPTVSLFPVAAARGASLERRPILLVHGMFGGGWVWRFVTPELERRGHRVFTPTLTGVGERSHLLSREVTLDVHIEDVVNMIDMLELTDFTLVGHSYGGMVVTGVADRLRDRVRRLIYLDALIPEDGENAFALLPGDLAGERRTAVARYGAGVAFPVPDASAVPLPENEAKDWFMRHLRPHPVGTYETPVRLRQPAGSGLRVTYVAYEKPALESIAPSRQRAREKAGWEYLSRPVPHDAEVADPELVAGLIADRA</sequence>
<evidence type="ECO:0000313" key="2">
    <source>
        <dbReference type="EMBL" id="CAI9120169.1"/>
    </source>
</evidence>
<dbReference type="SUPFAM" id="SSF53474">
    <property type="entry name" value="alpha/beta-Hydrolases"/>
    <property type="match status" value="1"/>
</dbReference>
<dbReference type="InterPro" id="IPR051340">
    <property type="entry name" value="Haloalkane_dehalogenase"/>
</dbReference>
<feature type="domain" description="AB hydrolase-1" evidence="1">
    <location>
        <begin position="35"/>
        <end position="153"/>
    </location>
</feature>
<dbReference type="EMBL" id="CATKSH010000004">
    <property type="protein sequence ID" value="CAI9120169.1"/>
    <property type="molecule type" value="Genomic_DNA"/>
</dbReference>
<dbReference type="Gene3D" id="3.40.50.1820">
    <property type="entry name" value="alpha/beta hydrolase"/>
    <property type="match status" value="1"/>
</dbReference>
<protein>
    <submittedName>
        <fullName evidence="2">Alpha/beta hydrolase</fullName>
    </submittedName>
</protein>
<dbReference type="PANTHER" id="PTHR42977">
    <property type="entry name" value="HYDROLASE-RELATED"/>
    <property type="match status" value="1"/>
</dbReference>
<dbReference type="PANTHER" id="PTHR42977:SF1">
    <property type="entry name" value="BLR6576 PROTEIN"/>
    <property type="match status" value="1"/>
</dbReference>
<comment type="caution">
    <text evidence="2">The sequence shown here is derived from an EMBL/GenBank/DDBJ whole genome shotgun (WGS) entry which is preliminary data.</text>
</comment>
<dbReference type="RefSeq" id="WP_289841958.1">
    <property type="nucleotide sequence ID" value="NZ_CATKSH010000004.1"/>
</dbReference>
<reference evidence="2" key="1">
    <citation type="submission" date="2023-03" db="EMBL/GenBank/DDBJ databases">
        <authorList>
            <person name="Cleenwerck I."/>
        </authorList>
    </citation>
    <scope>NUCLEOTIDE SEQUENCE</scope>
    <source>
        <strain evidence="2">LMG 32879</strain>
    </source>
</reference>
<evidence type="ECO:0000259" key="1">
    <source>
        <dbReference type="Pfam" id="PF00561"/>
    </source>
</evidence>
<dbReference type="Pfam" id="PF00561">
    <property type="entry name" value="Abhydrolase_1"/>
    <property type="match status" value="1"/>
</dbReference>
<gene>
    <name evidence="2" type="ORF">LMG32879_000998</name>
</gene>
<keyword evidence="3" id="KW-1185">Reference proteome</keyword>
<organism evidence="2 3">
    <name type="scientific">Brytella acorum</name>
    <dbReference type="NCBI Taxonomy" id="2959299"/>
    <lineage>
        <taxon>Bacteria</taxon>
        <taxon>Pseudomonadati</taxon>
        <taxon>Pseudomonadota</taxon>
        <taxon>Alphaproteobacteria</taxon>
        <taxon>Acetobacterales</taxon>
        <taxon>Acetobacteraceae</taxon>
        <taxon>Brytella</taxon>
    </lineage>
</organism>
<name>A0AA35XVW4_9PROT</name>
<keyword evidence="2" id="KW-0378">Hydrolase</keyword>
<evidence type="ECO:0000313" key="3">
    <source>
        <dbReference type="Proteomes" id="UP001176960"/>
    </source>
</evidence>